<keyword evidence="1" id="KW-0233">DNA recombination</keyword>
<dbReference type="Proteomes" id="UP000005561">
    <property type="component" value="Unassembled WGS sequence"/>
</dbReference>
<reference evidence="2" key="1">
    <citation type="submission" date="2009-07" db="EMBL/GenBank/DDBJ databases">
        <authorList>
            <person name="Weinstock G."/>
            <person name="Sodergren E."/>
            <person name="Clifton S."/>
            <person name="Fulton L."/>
            <person name="Fulton B."/>
            <person name="Courtney L."/>
            <person name="Fronick C."/>
            <person name="Harrison M."/>
            <person name="Strong C."/>
            <person name="Farmer C."/>
            <person name="Delahaunty K."/>
            <person name="Markovic C."/>
            <person name="Hall O."/>
            <person name="Minx P."/>
            <person name="Tomlinson C."/>
            <person name="Mitreva M."/>
            <person name="Nelson J."/>
            <person name="Hou S."/>
            <person name="Wollam A."/>
            <person name="Pepin K.H."/>
            <person name="Johnson M."/>
            <person name="Bhonagiri V."/>
            <person name="Nash W.E."/>
            <person name="Warren W."/>
            <person name="Chinwalla A."/>
            <person name="Mardis E.R."/>
            <person name="Wilson R.K."/>
        </authorList>
    </citation>
    <scope>NUCLEOTIDE SEQUENCE [LARGE SCALE GENOMIC DNA]</scope>
    <source>
        <strain evidence="2">DSM 14469</strain>
    </source>
</reference>
<evidence type="ECO:0000256" key="1">
    <source>
        <dbReference type="ARBA" id="ARBA00023172"/>
    </source>
</evidence>
<dbReference type="GO" id="GO:0006310">
    <property type="term" value="P:DNA recombination"/>
    <property type="evidence" value="ECO:0007669"/>
    <property type="project" value="UniProtKB-KW"/>
</dbReference>
<dbReference type="GO" id="GO:0003677">
    <property type="term" value="F:DNA binding"/>
    <property type="evidence" value="ECO:0007669"/>
    <property type="project" value="InterPro"/>
</dbReference>
<proteinExistence type="predicted"/>
<dbReference type="SUPFAM" id="SSF56349">
    <property type="entry name" value="DNA breaking-rejoining enzymes"/>
    <property type="match status" value="1"/>
</dbReference>
<sequence length="54" mass="5990">MLIDMGFSAVAIADRVGHESIDITYQYAHLFPSKQTEMADRLDDLGKGDFENVG</sequence>
<evidence type="ECO:0000313" key="3">
    <source>
        <dbReference type="Proteomes" id="UP000005561"/>
    </source>
</evidence>
<dbReference type="AlphaFoldDB" id="C6LD63"/>
<accession>C6LD63</accession>
<dbReference type="InterPro" id="IPR013762">
    <property type="entry name" value="Integrase-like_cat_sf"/>
</dbReference>
<keyword evidence="3" id="KW-1185">Reference proteome</keyword>
<comment type="caution">
    <text evidence="2">The sequence shown here is derived from an EMBL/GenBank/DDBJ whole genome shotgun (WGS) entry which is preliminary data.</text>
</comment>
<name>C6LD63_9FIRM</name>
<gene>
    <name evidence="2" type="ORF">BRYFOR_06472</name>
</gene>
<evidence type="ECO:0000313" key="2">
    <source>
        <dbReference type="EMBL" id="EET61297.1"/>
    </source>
</evidence>
<dbReference type="EMBL" id="ACCL02000006">
    <property type="protein sequence ID" value="EET61297.1"/>
    <property type="molecule type" value="Genomic_DNA"/>
</dbReference>
<dbReference type="Gene3D" id="1.10.443.10">
    <property type="entry name" value="Intergrase catalytic core"/>
    <property type="match status" value="1"/>
</dbReference>
<evidence type="ECO:0008006" key="4">
    <source>
        <dbReference type="Google" id="ProtNLM"/>
    </source>
</evidence>
<organism evidence="2 3">
    <name type="scientific">Marvinbryantia formatexigens DSM 14469</name>
    <dbReference type="NCBI Taxonomy" id="478749"/>
    <lineage>
        <taxon>Bacteria</taxon>
        <taxon>Bacillati</taxon>
        <taxon>Bacillota</taxon>
        <taxon>Clostridia</taxon>
        <taxon>Lachnospirales</taxon>
        <taxon>Lachnospiraceae</taxon>
        <taxon>Marvinbryantia</taxon>
    </lineage>
</organism>
<protein>
    <recommendedName>
        <fullName evidence="4">Tyr recombinase domain-containing protein</fullName>
    </recommendedName>
</protein>
<dbReference type="InterPro" id="IPR011010">
    <property type="entry name" value="DNA_brk_join_enz"/>
</dbReference>
<dbReference type="GO" id="GO:0015074">
    <property type="term" value="P:DNA integration"/>
    <property type="evidence" value="ECO:0007669"/>
    <property type="project" value="InterPro"/>
</dbReference>
<dbReference type="eggNOG" id="COG0582">
    <property type="taxonomic scope" value="Bacteria"/>
</dbReference>